<dbReference type="EMBL" id="BLRY01000018">
    <property type="protein sequence ID" value="GFP27168.1"/>
    <property type="molecule type" value="Genomic_DNA"/>
</dbReference>
<dbReference type="Proteomes" id="UP000591948">
    <property type="component" value="Unassembled WGS sequence"/>
</dbReference>
<evidence type="ECO:0000313" key="5">
    <source>
        <dbReference type="Proteomes" id="UP000591948"/>
    </source>
</evidence>
<dbReference type="Pfam" id="PF20114">
    <property type="entry name" value="DUF6504"/>
    <property type="match status" value="1"/>
</dbReference>
<keyword evidence="5" id="KW-1185">Reference proteome</keyword>
<dbReference type="EMBL" id="BLRW01000003">
    <property type="protein sequence ID" value="GFP22590.1"/>
    <property type="molecule type" value="Genomic_DNA"/>
</dbReference>
<feature type="domain" description="DUF6504" evidence="1">
    <location>
        <begin position="15"/>
        <end position="103"/>
    </location>
</feature>
<organism evidence="2 4">
    <name type="scientific">Candidatus Hakubella thermalkaliphila</name>
    <dbReference type="NCBI Taxonomy" id="2754717"/>
    <lineage>
        <taxon>Bacteria</taxon>
        <taxon>Bacillati</taxon>
        <taxon>Actinomycetota</taxon>
        <taxon>Actinomycetota incertae sedis</taxon>
        <taxon>Candidatus Hakubellales</taxon>
        <taxon>Candidatus Hakubellaceae</taxon>
        <taxon>Candidatus Hakubella</taxon>
    </lineage>
</organism>
<evidence type="ECO:0000313" key="2">
    <source>
        <dbReference type="EMBL" id="GFP22590.1"/>
    </source>
</evidence>
<dbReference type="Proteomes" id="UP000585609">
    <property type="component" value="Unassembled WGS sequence"/>
</dbReference>
<comment type="caution">
    <text evidence="2">The sequence shown here is derived from an EMBL/GenBank/DDBJ whole genome shotgun (WGS) entry which is preliminary data.</text>
</comment>
<sequence length="105" mass="12716">MGVALDLRRFVMGELIAENIEVTFEQRIGGKLPLAFRWRGEGYEIQKVLEVWEEHGLGKAPLRRPHWWQRRHRVHYIVKLEDGETYEIYWDRGSKKKDWTLLKRI</sequence>
<dbReference type="AlphaFoldDB" id="A0A6V8NT86"/>
<evidence type="ECO:0000259" key="1">
    <source>
        <dbReference type="Pfam" id="PF20114"/>
    </source>
</evidence>
<gene>
    <name evidence="2" type="ORF">HKBW3S09_00058</name>
    <name evidence="3" type="ORF">HKBW3S33_00582</name>
</gene>
<evidence type="ECO:0000313" key="3">
    <source>
        <dbReference type="EMBL" id="GFP27168.1"/>
    </source>
</evidence>
<proteinExistence type="predicted"/>
<evidence type="ECO:0000313" key="4">
    <source>
        <dbReference type="Proteomes" id="UP000585609"/>
    </source>
</evidence>
<name>A0A6V8NT86_9ACTN</name>
<reference evidence="4 5" key="1">
    <citation type="journal article" date="2020" name="Front. Microbiol.">
        <title>Single-cell genomics of novel Actinobacteria with the Wood-Ljungdahl pathway discovered in a serpentinizing system.</title>
        <authorList>
            <person name="Merino N."/>
            <person name="Kawai M."/>
            <person name="Boyd E.S."/>
            <person name="Colman D.R."/>
            <person name="McGlynn S.E."/>
            <person name="Nealson K.H."/>
            <person name="Kurokawa K."/>
            <person name="Hongoh Y."/>
        </authorList>
    </citation>
    <scope>NUCLEOTIDE SEQUENCE [LARGE SCALE GENOMIC DNA]</scope>
    <source>
        <strain evidence="2 4">S09_30</strain>
        <strain evidence="3 5">S33</strain>
    </source>
</reference>
<dbReference type="InterPro" id="IPR045443">
    <property type="entry name" value="DUF6504"/>
</dbReference>
<protein>
    <recommendedName>
        <fullName evidence="1">DUF6504 domain-containing protein</fullName>
    </recommendedName>
</protein>
<accession>A0A6V8NT86</accession>